<evidence type="ECO:0000313" key="3">
    <source>
        <dbReference type="Proteomes" id="UP000271531"/>
    </source>
</evidence>
<dbReference type="Gene3D" id="3.30.559.10">
    <property type="entry name" value="Chloramphenicol acetyltransferase-like domain"/>
    <property type="match status" value="1"/>
</dbReference>
<feature type="non-terminal residue" evidence="2">
    <location>
        <position position="1"/>
    </location>
</feature>
<dbReference type="InterPro" id="IPR001242">
    <property type="entry name" value="Condensation_dom"/>
</dbReference>
<evidence type="ECO:0000259" key="1">
    <source>
        <dbReference type="Pfam" id="PF00668"/>
    </source>
</evidence>
<proteinExistence type="predicted"/>
<accession>A0A3M6G9S4</accession>
<evidence type="ECO:0000313" key="2">
    <source>
        <dbReference type="EMBL" id="RMV89689.1"/>
    </source>
</evidence>
<dbReference type="GO" id="GO:0003824">
    <property type="term" value="F:catalytic activity"/>
    <property type="evidence" value="ECO:0007669"/>
    <property type="project" value="InterPro"/>
</dbReference>
<dbReference type="SUPFAM" id="SSF52777">
    <property type="entry name" value="CoA-dependent acyltransferases"/>
    <property type="match status" value="1"/>
</dbReference>
<sequence length="173" mass="19225">VKHAALQAQAHQELPFEQLVEALQPQRSLSHSPLFQVMFNHQSQASAEVRALPGLQVGALTSESYPAQFDLTLDTCERPNGLAASLTYATDLFDAATIERMAGHWRNLLNGMCRDANQRIADLPLLSVDERQDTLRDWNPNLAVYPSEYCAHQRIEAQAERTPLAIALTFAGE</sequence>
<dbReference type="PANTHER" id="PTHR45398:SF1">
    <property type="entry name" value="ENZYME, PUTATIVE (JCVI)-RELATED"/>
    <property type="match status" value="1"/>
</dbReference>
<organism evidence="2 3">
    <name type="scientific">Pseudomonas amygdali pv. tabaci</name>
    <name type="common">Pseudomonas syringae pv. tabaci</name>
    <dbReference type="NCBI Taxonomy" id="322"/>
    <lineage>
        <taxon>Bacteria</taxon>
        <taxon>Pseudomonadati</taxon>
        <taxon>Pseudomonadota</taxon>
        <taxon>Gammaproteobacteria</taxon>
        <taxon>Pseudomonadales</taxon>
        <taxon>Pseudomonadaceae</taxon>
        <taxon>Pseudomonas</taxon>
        <taxon>Pseudomonas amygdali</taxon>
    </lineage>
</organism>
<feature type="non-terminal residue" evidence="2">
    <location>
        <position position="173"/>
    </location>
</feature>
<dbReference type="Proteomes" id="UP000271531">
    <property type="component" value="Unassembled WGS sequence"/>
</dbReference>
<dbReference type="AlphaFoldDB" id="A0A3M6G9S4"/>
<dbReference type="EMBL" id="RBVA01000824">
    <property type="protein sequence ID" value="RMV89689.1"/>
    <property type="molecule type" value="Genomic_DNA"/>
</dbReference>
<dbReference type="PANTHER" id="PTHR45398">
    <property type="match status" value="1"/>
</dbReference>
<dbReference type="Pfam" id="PF00668">
    <property type="entry name" value="Condensation"/>
    <property type="match status" value="1"/>
</dbReference>
<reference evidence="2 3" key="1">
    <citation type="submission" date="2018-08" db="EMBL/GenBank/DDBJ databases">
        <title>Recombination of ecologically and evolutionarily significant loci maintains genetic cohesion in the Pseudomonas syringae species complex.</title>
        <authorList>
            <person name="Dillon M."/>
            <person name="Thakur S."/>
            <person name="Almeida R.N.D."/>
            <person name="Weir B.S."/>
            <person name="Guttman D.S."/>
        </authorList>
    </citation>
    <scope>NUCLEOTIDE SEQUENCE [LARGE SCALE GENOMIC DNA]</scope>
    <source>
        <strain evidence="2 3">ICMP 4525</strain>
    </source>
</reference>
<gene>
    <name evidence="2" type="ORF">ALP03_05452</name>
</gene>
<dbReference type="InterPro" id="IPR023213">
    <property type="entry name" value="CAT-like_dom_sf"/>
</dbReference>
<feature type="domain" description="Condensation" evidence="1">
    <location>
        <begin position="1"/>
        <end position="133"/>
    </location>
</feature>
<protein>
    <recommendedName>
        <fullName evidence="1">Condensation domain-containing protein</fullName>
    </recommendedName>
</protein>
<comment type="caution">
    <text evidence="2">The sequence shown here is derived from an EMBL/GenBank/DDBJ whole genome shotgun (WGS) entry which is preliminary data.</text>
</comment>
<dbReference type="Gene3D" id="3.30.559.30">
    <property type="entry name" value="Nonribosomal peptide synthetase, condensation domain"/>
    <property type="match status" value="1"/>
</dbReference>
<name>A0A3M6G9S4_PSEAJ</name>